<dbReference type="GO" id="GO:0003723">
    <property type="term" value="F:RNA binding"/>
    <property type="evidence" value="ECO:0007669"/>
    <property type="project" value="InterPro"/>
</dbReference>
<organism evidence="6 7">
    <name type="scientific">Desmophyllum pertusum</name>
    <dbReference type="NCBI Taxonomy" id="174260"/>
    <lineage>
        <taxon>Eukaryota</taxon>
        <taxon>Metazoa</taxon>
        <taxon>Cnidaria</taxon>
        <taxon>Anthozoa</taxon>
        <taxon>Hexacorallia</taxon>
        <taxon>Scleractinia</taxon>
        <taxon>Caryophylliina</taxon>
        <taxon>Caryophylliidae</taxon>
        <taxon>Desmophyllum</taxon>
    </lineage>
</organism>
<evidence type="ECO:0000256" key="4">
    <source>
        <dbReference type="RuleBase" id="RU004328"/>
    </source>
</evidence>
<dbReference type="EC" id="4.6.1.19" evidence="6"/>
<evidence type="ECO:0000313" key="6">
    <source>
        <dbReference type="EMBL" id="KAJ7357807.1"/>
    </source>
</evidence>
<dbReference type="OrthoDB" id="435754at2759"/>
<dbReference type="Proteomes" id="UP001163046">
    <property type="component" value="Unassembled WGS sequence"/>
</dbReference>
<dbReference type="InterPro" id="IPR033130">
    <property type="entry name" value="RNase_T2_His_AS_2"/>
</dbReference>
<evidence type="ECO:0000256" key="3">
    <source>
        <dbReference type="PIRSR" id="PIRSR633697-1"/>
    </source>
</evidence>
<accession>A0A9W9YQ82</accession>
<feature type="active site" evidence="3">
    <location>
        <position position="66"/>
    </location>
</feature>
<dbReference type="Pfam" id="PF00445">
    <property type="entry name" value="Ribonuclease_T2"/>
    <property type="match status" value="1"/>
</dbReference>
<reference evidence="6" key="1">
    <citation type="submission" date="2023-01" db="EMBL/GenBank/DDBJ databases">
        <title>Genome assembly of the deep-sea coral Lophelia pertusa.</title>
        <authorList>
            <person name="Herrera S."/>
            <person name="Cordes E."/>
        </authorList>
    </citation>
    <scope>NUCLEOTIDE SEQUENCE</scope>
    <source>
        <strain evidence="6">USNM1676648</strain>
        <tissue evidence="6">Polyp</tissue>
    </source>
</reference>
<dbReference type="PANTHER" id="PTHR11240">
    <property type="entry name" value="RIBONUCLEASE T2"/>
    <property type="match status" value="1"/>
</dbReference>
<protein>
    <submittedName>
        <fullName evidence="6">Ribonuclease T2</fullName>
        <ecNumber evidence="6">4.6.1.19</ecNumber>
    </submittedName>
</protein>
<dbReference type="InterPro" id="IPR033697">
    <property type="entry name" value="Ribonuclease_T2_eukaryotic"/>
</dbReference>
<dbReference type="InterPro" id="IPR036430">
    <property type="entry name" value="RNase_T2-like_sf"/>
</dbReference>
<feature type="active site" evidence="3">
    <location>
        <position position="119"/>
    </location>
</feature>
<dbReference type="EMBL" id="MU827317">
    <property type="protein sequence ID" value="KAJ7357807.1"/>
    <property type="molecule type" value="Genomic_DNA"/>
</dbReference>
<feature type="active site" evidence="3">
    <location>
        <position position="123"/>
    </location>
</feature>
<dbReference type="AlphaFoldDB" id="A0A9W9YQ82"/>
<comment type="similarity">
    <text evidence="1 4">Belongs to the RNase T2 family.</text>
</comment>
<dbReference type="GO" id="GO:0033897">
    <property type="term" value="F:ribonuclease T2 activity"/>
    <property type="evidence" value="ECO:0007669"/>
    <property type="project" value="UniProtKB-EC"/>
</dbReference>
<dbReference type="CDD" id="cd01061">
    <property type="entry name" value="RNase_T2_euk"/>
    <property type="match status" value="1"/>
</dbReference>
<keyword evidence="5" id="KW-0732">Signal</keyword>
<evidence type="ECO:0000256" key="2">
    <source>
        <dbReference type="ARBA" id="ARBA00023157"/>
    </source>
</evidence>
<evidence type="ECO:0000313" key="7">
    <source>
        <dbReference type="Proteomes" id="UP001163046"/>
    </source>
</evidence>
<dbReference type="SUPFAM" id="SSF55895">
    <property type="entry name" value="Ribonuclease Rh-like"/>
    <property type="match status" value="1"/>
</dbReference>
<dbReference type="GO" id="GO:0006401">
    <property type="term" value="P:RNA catabolic process"/>
    <property type="evidence" value="ECO:0007669"/>
    <property type="project" value="TreeGrafter"/>
</dbReference>
<feature type="chain" id="PRO_5040740235" evidence="5">
    <location>
        <begin position="18"/>
        <end position="241"/>
    </location>
</feature>
<dbReference type="InterPro" id="IPR001568">
    <property type="entry name" value="RNase_T2-like"/>
</dbReference>
<dbReference type="InterPro" id="IPR018188">
    <property type="entry name" value="RNase_T2_His_AS_1"/>
</dbReference>
<dbReference type="GO" id="GO:0005576">
    <property type="term" value="C:extracellular region"/>
    <property type="evidence" value="ECO:0007669"/>
    <property type="project" value="TreeGrafter"/>
</dbReference>
<dbReference type="PROSITE" id="PS00530">
    <property type="entry name" value="RNASE_T2_1"/>
    <property type="match status" value="1"/>
</dbReference>
<gene>
    <name evidence="6" type="primary">RNASET2_1</name>
    <name evidence="6" type="ORF">OS493_022617</name>
</gene>
<evidence type="ECO:0000256" key="5">
    <source>
        <dbReference type="SAM" id="SignalP"/>
    </source>
</evidence>
<comment type="caution">
    <text evidence="6">The sequence shown here is derived from an EMBL/GenBank/DDBJ whole genome shotgun (WGS) entry which is preliminary data.</text>
</comment>
<proteinExistence type="inferred from homology"/>
<dbReference type="PANTHER" id="PTHR11240:SF22">
    <property type="entry name" value="RIBONUCLEASE T2"/>
    <property type="match status" value="1"/>
</dbReference>
<keyword evidence="7" id="KW-1185">Reference proteome</keyword>
<dbReference type="PROSITE" id="PS00531">
    <property type="entry name" value="RNASE_T2_2"/>
    <property type="match status" value="1"/>
</dbReference>
<sequence>MMFLPLILALLCLNVASFRLFSPEYDADDDFNLFVFTQWWPQTQCQAYDVMNKTCVPPGITKWTIHGLWPTVGEEHKPVFCNNSWPFNEGDIEDLKPKLELQWPSFESHHDEAGFWKHEWEKHGTCSTVLPYLDSEHKYFEVTLSFNIKYDIFSVLEQKGIVPSNEKTYQVKDIENALLDSYRVHPTVYCLPVKSSEQMLSYVELCLNKEPSLIDCVNSTAHCDYSKPVQYPPIVRLDGVM</sequence>
<keyword evidence="2" id="KW-1015">Disulfide bond</keyword>
<keyword evidence="6" id="KW-0456">Lyase</keyword>
<evidence type="ECO:0000256" key="1">
    <source>
        <dbReference type="ARBA" id="ARBA00007469"/>
    </source>
</evidence>
<dbReference type="Gene3D" id="3.90.730.10">
    <property type="entry name" value="Ribonuclease T2-like"/>
    <property type="match status" value="1"/>
</dbReference>
<name>A0A9W9YQ82_9CNID</name>
<feature type="signal peptide" evidence="5">
    <location>
        <begin position="1"/>
        <end position="17"/>
    </location>
</feature>